<dbReference type="PATRIC" id="fig|35841.7.peg.581"/>
<dbReference type="KEGG" id="bthv:CQJ30_00845"/>
<dbReference type="AlphaFoldDB" id="A0A090KMV6"/>
<evidence type="ECO:0000313" key="1">
    <source>
        <dbReference type="EMBL" id="CEE00019.1"/>
    </source>
</evidence>
<evidence type="ECO:0000313" key="2">
    <source>
        <dbReference type="Proteomes" id="UP000040576"/>
    </source>
</evidence>
<name>A0A090KMV6_9BACI</name>
<keyword evidence="2" id="KW-1185">Reference proteome</keyword>
<dbReference type="EMBL" id="CCRF01000006">
    <property type="protein sequence ID" value="CEE00019.1"/>
    <property type="molecule type" value="Genomic_DNA"/>
</dbReference>
<accession>A0A090KMV6</accession>
<sequence length="81" mass="9652">MLTTYAKRAVRDCTEFCPFSINNLYSKRIDGKFLESYLFWLKILYVKHIFFSKFIFGCGSSRSCFEKLSLTDDTEKKRVLR</sequence>
<gene>
    <name evidence="1" type="ORF">BT1A1_0148</name>
</gene>
<proteinExistence type="predicted"/>
<reference evidence="1 2" key="1">
    <citation type="submission" date="2014-07" db="EMBL/GenBank/DDBJ databases">
        <authorList>
            <person name="Wibberg Daniel"/>
        </authorList>
    </citation>
    <scope>NUCLEOTIDE SEQUENCE [LARGE SCALE GENOMIC DNA]</scope>
</reference>
<protein>
    <submittedName>
        <fullName evidence="1">Uncharacterized protein</fullName>
    </submittedName>
</protein>
<organism evidence="1 2">
    <name type="scientific">Caldibacillus thermoamylovorans</name>
    <dbReference type="NCBI Taxonomy" id="35841"/>
    <lineage>
        <taxon>Bacteria</taxon>
        <taxon>Bacillati</taxon>
        <taxon>Bacillota</taxon>
        <taxon>Bacilli</taxon>
        <taxon>Bacillales</taxon>
        <taxon>Bacillaceae</taxon>
        <taxon>Caldibacillus</taxon>
    </lineage>
</organism>
<dbReference type="Proteomes" id="UP000040576">
    <property type="component" value="Unassembled WGS sequence"/>
</dbReference>